<gene>
    <name evidence="7" type="ORF">QBE51_03250</name>
</gene>
<dbReference type="InterPro" id="IPR002810">
    <property type="entry name" value="NfeD-like_C"/>
</dbReference>
<dbReference type="Gene3D" id="2.40.50.140">
    <property type="entry name" value="Nucleic acid-binding proteins"/>
    <property type="match status" value="1"/>
</dbReference>
<evidence type="ECO:0000256" key="1">
    <source>
        <dbReference type="ARBA" id="ARBA00004141"/>
    </source>
</evidence>
<evidence type="ECO:0000256" key="5">
    <source>
        <dbReference type="SAM" id="Phobius"/>
    </source>
</evidence>
<evidence type="ECO:0000313" key="8">
    <source>
        <dbReference type="Proteomes" id="UP001486565"/>
    </source>
</evidence>
<dbReference type="Proteomes" id="UP001486565">
    <property type="component" value="Chromosome"/>
</dbReference>
<evidence type="ECO:0000313" key="7">
    <source>
        <dbReference type="EMBL" id="WZL70559.1"/>
    </source>
</evidence>
<accession>A0ABZ2Y5H4</accession>
<evidence type="ECO:0000256" key="2">
    <source>
        <dbReference type="ARBA" id="ARBA00022692"/>
    </source>
</evidence>
<keyword evidence="2 5" id="KW-0812">Transmembrane</keyword>
<comment type="subcellular location">
    <subcellularLocation>
        <location evidence="1">Membrane</location>
        <topology evidence="1">Multi-pass membrane protein</topology>
    </subcellularLocation>
</comment>
<dbReference type="InterPro" id="IPR012340">
    <property type="entry name" value="NA-bd_OB-fold"/>
</dbReference>
<dbReference type="InterPro" id="IPR052165">
    <property type="entry name" value="Membrane_assoc_protease"/>
</dbReference>
<feature type="transmembrane region" description="Helical" evidence="5">
    <location>
        <begin position="47"/>
        <end position="65"/>
    </location>
</feature>
<reference evidence="7 8" key="1">
    <citation type="submission" date="2023-03" db="EMBL/GenBank/DDBJ databases">
        <title>Novel Species.</title>
        <authorList>
            <person name="Ma S."/>
        </authorList>
    </citation>
    <scope>NUCLEOTIDE SEQUENCE [LARGE SCALE GENOMIC DNA]</scope>
    <source>
        <strain evidence="7 8">LIND6LT2</strain>
    </source>
</reference>
<dbReference type="RefSeq" id="WP_341877524.1">
    <property type="nucleotide sequence ID" value="NZ_CP121687.1"/>
</dbReference>
<sequence>MEFMWLVWLLLAIGFAIIEMTNASFFIIWFSAGSIGALVVSLLTSNLIIQFLVFLIISIVLLVLTHKITKKFMLSKPSYKTNVDILKNAQGIVLEEINNAKGTGQVKVQGEIWSARSANDEIIAVDTKIIVFDVKGVKLLVGPDVTLD</sequence>
<organism evidence="7 8">
    <name type="scientific">Defluviitalea saccharophila</name>
    <dbReference type="NCBI Taxonomy" id="879970"/>
    <lineage>
        <taxon>Bacteria</taxon>
        <taxon>Bacillati</taxon>
        <taxon>Bacillota</taxon>
        <taxon>Clostridia</taxon>
        <taxon>Lachnospirales</taxon>
        <taxon>Defluviitaleaceae</taxon>
        <taxon>Defluviitalea</taxon>
    </lineage>
</organism>
<protein>
    <submittedName>
        <fullName evidence="7">NfeD family protein</fullName>
    </submittedName>
</protein>
<feature type="domain" description="NfeD-like C-terminal" evidence="6">
    <location>
        <begin position="87"/>
        <end position="143"/>
    </location>
</feature>
<name>A0ABZ2Y5H4_9FIRM</name>
<dbReference type="EMBL" id="CP121687">
    <property type="protein sequence ID" value="WZL70559.1"/>
    <property type="molecule type" value="Genomic_DNA"/>
</dbReference>
<dbReference type="Pfam" id="PF01957">
    <property type="entry name" value="NfeD"/>
    <property type="match status" value="1"/>
</dbReference>
<evidence type="ECO:0000256" key="4">
    <source>
        <dbReference type="ARBA" id="ARBA00023136"/>
    </source>
</evidence>
<dbReference type="SUPFAM" id="SSF141322">
    <property type="entry name" value="NfeD domain-like"/>
    <property type="match status" value="1"/>
</dbReference>
<keyword evidence="4 5" id="KW-0472">Membrane</keyword>
<keyword evidence="8" id="KW-1185">Reference proteome</keyword>
<evidence type="ECO:0000256" key="3">
    <source>
        <dbReference type="ARBA" id="ARBA00022989"/>
    </source>
</evidence>
<keyword evidence="3 5" id="KW-1133">Transmembrane helix</keyword>
<evidence type="ECO:0000259" key="6">
    <source>
        <dbReference type="Pfam" id="PF01957"/>
    </source>
</evidence>
<dbReference type="PANTHER" id="PTHR33507:SF3">
    <property type="entry name" value="INNER MEMBRANE PROTEIN YBBJ"/>
    <property type="match status" value="1"/>
</dbReference>
<dbReference type="PANTHER" id="PTHR33507">
    <property type="entry name" value="INNER MEMBRANE PROTEIN YBBJ"/>
    <property type="match status" value="1"/>
</dbReference>
<proteinExistence type="predicted"/>